<dbReference type="EMBL" id="CDMY01000686">
    <property type="protein sequence ID" value="CEM29875.1"/>
    <property type="molecule type" value="Genomic_DNA"/>
</dbReference>
<evidence type="ECO:0000313" key="1">
    <source>
        <dbReference type="EMBL" id="CEM29875.1"/>
    </source>
</evidence>
<sequence length="174" mass="19497">MIGQHPKAKAGTDTMWQKTKGGIVLQSAQGLVDAWKPLIEKLEKMPADKRRTETLSELEGKIRGAYFTVIEHAKERGLDQSALLSSIVCWSKTVAKNTDYDRDTAGFYFRSAVVQNSTAHLECISPRQRPNYIRAISETMSHRIKTFDAVFSVVRSVVKGAKAKELKKDAKDLE</sequence>
<dbReference type="AlphaFoldDB" id="A0A0G4GJ64"/>
<dbReference type="InParanoid" id="A0A0G4GJ64"/>
<reference evidence="1 2" key="1">
    <citation type="submission" date="2014-11" db="EMBL/GenBank/DDBJ databases">
        <authorList>
            <person name="Zhu J."/>
            <person name="Qi W."/>
            <person name="Song R."/>
        </authorList>
    </citation>
    <scope>NUCLEOTIDE SEQUENCE [LARGE SCALE GENOMIC DNA]</scope>
</reference>
<keyword evidence="2" id="KW-1185">Reference proteome</keyword>
<accession>A0A0G4GJ64</accession>
<evidence type="ECO:0000313" key="2">
    <source>
        <dbReference type="Proteomes" id="UP000041254"/>
    </source>
</evidence>
<organism evidence="1 2">
    <name type="scientific">Vitrella brassicaformis (strain CCMP3155)</name>
    <dbReference type="NCBI Taxonomy" id="1169540"/>
    <lineage>
        <taxon>Eukaryota</taxon>
        <taxon>Sar</taxon>
        <taxon>Alveolata</taxon>
        <taxon>Colpodellida</taxon>
        <taxon>Vitrellaceae</taxon>
        <taxon>Vitrella</taxon>
    </lineage>
</organism>
<proteinExistence type="predicted"/>
<dbReference type="Proteomes" id="UP000041254">
    <property type="component" value="Unassembled WGS sequence"/>
</dbReference>
<protein>
    <submittedName>
        <fullName evidence="1">Uncharacterized protein</fullName>
    </submittedName>
</protein>
<gene>
    <name evidence="1" type="ORF">Vbra_307</name>
</gene>
<name>A0A0G4GJ64_VITBC</name>
<dbReference type="VEuPathDB" id="CryptoDB:Vbra_307"/>